<dbReference type="InterPro" id="IPR020568">
    <property type="entry name" value="Ribosomal_Su5_D2-typ_SF"/>
</dbReference>
<feature type="region of interest" description="Disordered" evidence="5">
    <location>
        <begin position="336"/>
        <end position="355"/>
    </location>
</feature>
<dbReference type="Pfam" id="PF01119">
    <property type="entry name" value="DNA_mis_repair"/>
    <property type="match status" value="1"/>
</dbReference>
<dbReference type="AlphaFoldDB" id="A0A3N5ADD5"/>
<dbReference type="RefSeq" id="WP_123931156.1">
    <property type="nucleotide sequence ID" value="NZ_RKRE01000003.1"/>
</dbReference>
<dbReference type="HAMAP" id="MF_00149">
    <property type="entry name" value="DNA_mis_repair"/>
    <property type="match status" value="1"/>
</dbReference>
<dbReference type="SUPFAM" id="SSF55874">
    <property type="entry name" value="ATPase domain of HSP90 chaperone/DNA topoisomerase II/histidine kinase"/>
    <property type="match status" value="1"/>
</dbReference>
<dbReference type="GO" id="GO:0032300">
    <property type="term" value="C:mismatch repair complex"/>
    <property type="evidence" value="ECO:0007669"/>
    <property type="project" value="InterPro"/>
</dbReference>
<dbReference type="InterPro" id="IPR013507">
    <property type="entry name" value="DNA_mismatch_S5_2-like"/>
</dbReference>
<protein>
    <recommendedName>
        <fullName evidence="4">DNA mismatch repair protein MutL</fullName>
    </recommendedName>
</protein>
<dbReference type="Pfam" id="PF08676">
    <property type="entry name" value="MutL_C"/>
    <property type="match status" value="1"/>
</dbReference>
<dbReference type="Gene3D" id="3.30.1540.20">
    <property type="entry name" value="MutL, C-terminal domain, dimerisation subdomain"/>
    <property type="match status" value="1"/>
</dbReference>
<dbReference type="NCBIfam" id="TIGR00585">
    <property type="entry name" value="mutl"/>
    <property type="match status" value="1"/>
</dbReference>
<dbReference type="GO" id="GO:0030983">
    <property type="term" value="F:mismatched DNA binding"/>
    <property type="evidence" value="ECO:0007669"/>
    <property type="project" value="InterPro"/>
</dbReference>
<dbReference type="GO" id="GO:0005524">
    <property type="term" value="F:ATP binding"/>
    <property type="evidence" value="ECO:0007669"/>
    <property type="project" value="InterPro"/>
</dbReference>
<dbReference type="SMART" id="SM00853">
    <property type="entry name" value="MutL_C"/>
    <property type="match status" value="1"/>
</dbReference>
<dbReference type="GO" id="GO:0016887">
    <property type="term" value="F:ATP hydrolysis activity"/>
    <property type="evidence" value="ECO:0007669"/>
    <property type="project" value="InterPro"/>
</dbReference>
<dbReference type="Gene3D" id="3.30.565.10">
    <property type="entry name" value="Histidine kinase-like ATPase, C-terminal domain"/>
    <property type="match status" value="1"/>
</dbReference>
<dbReference type="InterPro" id="IPR020667">
    <property type="entry name" value="DNA_mismatch_repair_MutL"/>
</dbReference>
<dbReference type="CDD" id="cd00782">
    <property type="entry name" value="MutL_Trans"/>
    <property type="match status" value="1"/>
</dbReference>
<dbReference type="InterPro" id="IPR042121">
    <property type="entry name" value="MutL_C_regsub"/>
</dbReference>
<dbReference type="GO" id="GO:0140664">
    <property type="term" value="F:ATP-dependent DNA damage sensor activity"/>
    <property type="evidence" value="ECO:0007669"/>
    <property type="project" value="InterPro"/>
</dbReference>
<accession>A0A3N5ADD5</accession>
<gene>
    <name evidence="4" type="primary">mutL</name>
    <name evidence="8" type="ORF">EDD75_1773</name>
</gene>
<keyword evidence="3 4" id="KW-0234">DNA repair</keyword>
<organism evidence="8 9">
    <name type="scientific">Thermodesulfitimonas autotrophica</name>
    <dbReference type="NCBI Taxonomy" id="1894989"/>
    <lineage>
        <taxon>Bacteria</taxon>
        <taxon>Bacillati</taxon>
        <taxon>Bacillota</taxon>
        <taxon>Clostridia</taxon>
        <taxon>Thermoanaerobacterales</taxon>
        <taxon>Thermoanaerobacteraceae</taxon>
        <taxon>Thermodesulfitimonas</taxon>
    </lineage>
</organism>
<keyword evidence="9" id="KW-1185">Reference proteome</keyword>
<reference evidence="8 9" key="1">
    <citation type="submission" date="2018-11" db="EMBL/GenBank/DDBJ databases">
        <title>Genomic Encyclopedia of Type Strains, Phase IV (KMG-IV): sequencing the most valuable type-strain genomes for metagenomic binning, comparative biology and taxonomic classification.</title>
        <authorList>
            <person name="Goeker M."/>
        </authorList>
    </citation>
    <scope>NUCLEOTIDE SEQUENCE [LARGE SCALE GENOMIC DNA]</scope>
    <source>
        <strain evidence="8 9">DSM 102936</strain>
    </source>
</reference>
<dbReference type="FunFam" id="3.30.565.10:FF:000003">
    <property type="entry name" value="DNA mismatch repair endonuclease MutL"/>
    <property type="match status" value="1"/>
</dbReference>
<dbReference type="InterPro" id="IPR042120">
    <property type="entry name" value="MutL_C_dimsub"/>
</dbReference>
<dbReference type="Pfam" id="PF13589">
    <property type="entry name" value="HATPase_c_3"/>
    <property type="match status" value="1"/>
</dbReference>
<dbReference type="SUPFAM" id="SSF118116">
    <property type="entry name" value="DNA mismatch repair protein MutL"/>
    <property type="match status" value="1"/>
</dbReference>
<dbReference type="InterPro" id="IPR014721">
    <property type="entry name" value="Ribsml_uS5_D2-typ_fold_subgr"/>
</dbReference>
<evidence type="ECO:0000313" key="8">
    <source>
        <dbReference type="EMBL" id="RPF42667.1"/>
    </source>
</evidence>
<evidence type="ECO:0000313" key="9">
    <source>
        <dbReference type="Proteomes" id="UP000282654"/>
    </source>
</evidence>
<evidence type="ECO:0000256" key="5">
    <source>
        <dbReference type="SAM" id="MobiDB-lite"/>
    </source>
</evidence>
<dbReference type="PANTHER" id="PTHR10073:SF12">
    <property type="entry name" value="DNA MISMATCH REPAIR PROTEIN MLH1"/>
    <property type="match status" value="1"/>
</dbReference>
<dbReference type="Proteomes" id="UP000282654">
    <property type="component" value="Unassembled WGS sequence"/>
</dbReference>
<evidence type="ECO:0000256" key="3">
    <source>
        <dbReference type="ARBA" id="ARBA00023204"/>
    </source>
</evidence>
<dbReference type="EMBL" id="RKRE01000003">
    <property type="protein sequence ID" value="RPF42667.1"/>
    <property type="molecule type" value="Genomic_DNA"/>
</dbReference>
<sequence length="609" mass="63644">MGRIKVLDPETVGLVAAGEVVDRPASVVKELVENAFDAGASCVEVVVDKELKSITVRDNGCGIAEADVLLAFERHATSKITCGADLERITTFGFRGEALPSIAAVARVELKTRVADAVGGTLVRIEGGQVVDFRPVGAPPGTTVTVRDLFYNTPARRKFLSSPRVELGRVTEMTGRLALGRPDVAVRLESGGRELFRTPGTGLAGAVRAIYGEAVAAALVPVEAEGAGARLTGFVGRPELVRTTRRGQTWFVNGRYVKHGGLTAAVYEAYGTLLPAGKHPFFVLHLTLDPGFVDVNVHPQKLTVRFDQEREVLAFARGAVKKALFGRAVLIPGTKGKGTTGGMPSGAGFRRGLPDRLPGREPVPGVFFREETGRYGAGAAGLAAATAEEAAQVRLLPGEGGLPGARSEGDAATGTAGAIFPTLEYLAFLPPTYILAAGPEGLYLIDQHAAHERVLFEAFGAALARGGIASQLLVTPELVEVRGFDPEAAGELARFGFLVEAFGEDAALLRGVPAGLGAECGRLLLAELLDLLAAGEQADGGPGAGREKAALASLACHAAVKAGERLTAPEAAALISQLAACREPFTCPHGRPTTVCLGYEELARRFGRR</sequence>
<dbReference type="Gene3D" id="3.30.230.10">
    <property type="match status" value="1"/>
</dbReference>
<feature type="compositionally biased region" description="Gly residues" evidence="5">
    <location>
        <begin position="336"/>
        <end position="345"/>
    </location>
</feature>
<dbReference type="InterPro" id="IPR037198">
    <property type="entry name" value="MutL_C_sf"/>
</dbReference>
<dbReference type="PANTHER" id="PTHR10073">
    <property type="entry name" value="DNA MISMATCH REPAIR PROTEIN MLH, PMS, MUTL"/>
    <property type="match status" value="1"/>
</dbReference>
<dbReference type="InterPro" id="IPR036890">
    <property type="entry name" value="HATPase_C_sf"/>
</dbReference>
<dbReference type="SMART" id="SM01340">
    <property type="entry name" value="DNA_mis_repair"/>
    <property type="match status" value="1"/>
</dbReference>
<evidence type="ECO:0000259" key="7">
    <source>
        <dbReference type="SMART" id="SM01340"/>
    </source>
</evidence>
<keyword evidence="2 4" id="KW-0227">DNA damage</keyword>
<dbReference type="CDD" id="cd16926">
    <property type="entry name" value="HATPase_MutL-MLH-PMS-like"/>
    <property type="match status" value="1"/>
</dbReference>
<dbReference type="InterPro" id="IPR014790">
    <property type="entry name" value="MutL_C"/>
</dbReference>
<evidence type="ECO:0000256" key="4">
    <source>
        <dbReference type="HAMAP-Rule" id="MF_00149"/>
    </source>
</evidence>
<dbReference type="Gene3D" id="3.30.1370.100">
    <property type="entry name" value="MutL, C-terminal domain, regulatory subdomain"/>
    <property type="match status" value="1"/>
</dbReference>
<proteinExistence type="inferred from homology"/>
<feature type="domain" description="DNA mismatch repair protein S5" evidence="7">
    <location>
        <begin position="207"/>
        <end position="325"/>
    </location>
</feature>
<dbReference type="OrthoDB" id="9763467at2"/>
<name>A0A3N5ADD5_9THEO</name>
<comment type="similarity">
    <text evidence="1 4">Belongs to the DNA mismatch repair MutL/HexB family.</text>
</comment>
<dbReference type="InterPro" id="IPR002099">
    <property type="entry name" value="MutL/Mlh/PMS"/>
</dbReference>
<evidence type="ECO:0000256" key="1">
    <source>
        <dbReference type="ARBA" id="ARBA00006082"/>
    </source>
</evidence>
<evidence type="ECO:0000256" key="2">
    <source>
        <dbReference type="ARBA" id="ARBA00022763"/>
    </source>
</evidence>
<dbReference type="GO" id="GO:0006298">
    <property type="term" value="P:mismatch repair"/>
    <property type="evidence" value="ECO:0007669"/>
    <property type="project" value="UniProtKB-UniRule"/>
</dbReference>
<dbReference type="InterPro" id="IPR038973">
    <property type="entry name" value="MutL/Mlh/Pms-like"/>
</dbReference>
<dbReference type="PROSITE" id="PS00058">
    <property type="entry name" value="DNA_MISMATCH_REPAIR_1"/>
    <property type="match status" value="1"/>
</dbReference>
<comment type="function">
    <text evidence="4">This protein is involved in the repair of mismatches in DNA. It is required for dam-dependent methyl-directed DNA mismatch repair. May act as a 'molecular matchmaker', a protein that promotes the formation of a stable complex between two or more DNA-binding proteins in an ATP-dependent manner without itself being part of a final effector complex.</text>
</comment>
<dbReference type="InterPro" id="IPR014762">
    <property type="entry name" value="DNA_mismatch_repair_CS"/>
</dbReference>
<feature type="domain" description="MutL C-terminal dimerisation" evidence="6">
    <location>
        <begin position="425"/>
        <end position="566"/>
    </location>
</feature>
<evidence type="ECO:0000259" key="6">
    <source>
        <dbReference type="SMART" id="SM00853"/>
    </source>
</evidence>
<dbReference type="SUPFAM" id="SSF54211">
    <property type="entry name" value="Ribosomal protein S5 domain 2-like"/>
    <property type="match status" value="1"/>
</dbReference>
<comment type="caution">
    <text evidence="8">The sequence shown here is derived from an EMBL/GenBank/DDBJ whole genome shotgun (WGS) entry which is preliminary data.</text>
</comment>